<dbReference type="Pfam" id="PF00270">
    <property type="entry name" value="DEAD"/>
    <property type="match status" value="1"/>
</dbReference>
<keyword evidence="10" id="KW-0694">RNA-binding</keyword>
<evidence type="ECO:0000256" key="1">
    <source>
        <dbReference type="ARBA" id="ARBA00004123"/>
    </source>
</evidence>
<dbReference type="CDD" id="cd15573">
    <property type="entry name" value="PHD_JADE"/>
    <property type="match status" value="1"/>
</dbReference>
<dbReference type="InterPro" id="IPR013083">
    <property type="entry name" value="Znf_RING/FYVE/PHD"/>
</dbReference>
<reference evidence="21 22" key="1">
    <citation type="submission" date="2020-10" db="EMBL/GenBank/DDBJ databases">
        <authorList>
            <person name="Klimov P.B."/>
            <person name="Dyachkov S.M."/>
            <person name="Chetverikov P.E."/>
        </authorList>
    </citation>
    <scope>NUCLEOTIDE SEQUENCE [LARGE SCALE GENOMIC DNA]</scope>
    <source>
        <strain evidence="21">BMOC 18-1129-001#AD2665</strain>
        <tissue evidence="21">Entire mites</tissue>
    </source>
</reference>
<keyword evidence="11" id="KW-0539">Nucleus</keyword>
<dbReference type="InterPro" id="IPR001965">
    <property type="entry name" value="Znf_PHD"/>
</dbReference>
<feature type="domain" description="RanBP2-type" evidence="17">
    <location>
        <begin position="895"/>
        <end position="924"/>
    </location>
</feature>
<dbReference type="InterPro" id="IPR044765">
    <property type="entry name" value="DDX47/Rrp3_DEADc"/>
</dbReference>
<feature type="compositionally biased region" description="Basic and acidic residues" evidence="15">
    <location>
        <begin position="949"/>
        <end position="960"/>
    </location>
</feature>
<evidence type="ECO:0000256" key="3">
    <source>
        <dbReference type="ARBA" id="ARBA00022723"/>
    </source>
</evidence>
<evidence type="ECO:0000256" key="11">
    <source>
        <dbReference type="ARBA" id="ARBA00023242"/>
    </source>
</evidence>
<dbReference type="InterPro" id="IPR001650">
    <property type="entry name" value="Helicase_C-like"/>
</dbReference>
<dbReference type="PROSITE" id="PS00039">
    <property type="entry name" value="DEAD_ATP_HELICASE"/>
    <property type="match status" value="1"/>
</dbReference>
<dbReference type="PROSITE" id="PS51194">
    <property type="entry name" value="HELICASE_CTER"/>
    <property type="match status" value="1"/>
</dbReference>
<dbReference type="InterPro" id="IPR011545">
    <property type="entry name" value="DEAD/DEAH_box_helicase_dom"/>
</dbReference>
<dbReference type="SMART" id="SM00490">
    <property type="entry name" value="HELICc"/>
    <property type="match status" value="1"/>
</dbReference>
<dbReference type="SUPFAM" id="SSF52540">
    <property type="entry name" value="P-loop containing nucleoside triphosphate hydrolases"/>
    <property type="match status" value="1"/>
</dbReference>
<dbReference type="SMART" id="SM00487">
    <property type="entry name" value="DEXDc"/>
    <property type="match status" value="1"/>
</dbReference>
<keyword evidence="5 13" id="KW-0863">Zinc-finger</keyword>
<evidence type="ECO:0000259" key="20">
    <source>
        <dbReference type="PROSITE" id="PS51195"/>
    </source>
</evidence>
<evidence type="ECO:0000259" key="18">
    <source>
        <dbReference type="PROSITE" id="PS51192"/>
    </source>
</evidence>
<sequence>KIPKTFVDIGVDSRIAEICESLGWKEPTEIQREAIPVALTGHDIIGLAETGSGKTAAFTIPIMQALLNNPQRLFALIITPTRELAIQIHEQIVALGVSFQIKCAVLVGGMDMMAQAVALAKKPHIIIATPGRLIDHLEKTKGFNLRSLKYLVLDEADRILNMDFEREVDKILEQIPKTPKPNTYLYSATMTKKVAKLQRASLKDPVRIEVSSKYQTVDHLQQYYTFIPAQHKDIYLVYILRTCAAESFMVFCNTCTGTQKLALVLRNLGFSAIPLNGKMTQTKRLASLNKFKVKSRSILIATDVASRGLDIPHVDVVINYDLPQHSKDYIHRVGRTARAGRYGKSITIVTQYDVELYQRIEHLIDKKLPAYDAPEEKVMLEAERVADAERVARVELSEMDDKSKRNRNDDDDEAAEDEVKQFRKKLKRKKKEFKSKKFKARRVFRIISNTPSRDLAPPTNPEACTKTASGIPLNSASLSSLTPRHSSFNGMRDMKDLGAKGTAAALHESCIMAVPIKGVYRELTGPFHGQVRNLDGTLVPCADMHLNLMECWEAYGYNRGQSICRSFFTDYAECAGRWKATMRINIMRLERAKQVAKDELSKTMGTANKATQIHRNRRSSRSNSGCSGSEDESSACYSTSLSHHLSKRVKTELTNHSTISNHLTSNERLAFHTSTLNLIDRSRIYNNDNRKKPAELFRKDLISAMKMADSEQLAESDYILITDPWKEEWEKGVQVPVYPDALPSASFRCVHGAPCISDSKASQKNNRNPTITDKRKKEFQKEGDPQLPREWIKDRRKPPDQFKYELDLIDLTWRELMAQTCVPPIPEHLIEDTITELERQCAENMKNNKIGIEFDDGVVCDVCRSPYSEEGNEMIFCDRCEVCIHQACYDIEEIPEGQWYCQPCKELGKSDKASCILCPNKRGAMKKTPENTWAHVSCSLWVASQIDGDHKDAADKDKSSSRSSSKQTGKKRPFNHEVTKSKKISKFKSCNLQKTATKKQPKRSAAPHSKL</sequence>
<dbReference type="InterPro" id="IPR014001">
    <property type="entry name" value="Helicase_ATP-bd"/>
</dbReference>
<feature type="compositionally biased region" description="Basic and acidic residues" evidence="15">
    <location>
        <begin position="396"/>
        <end position="408"/>
    </location>
</feature>
<gene>
    <name evidence="21" type="primary">Ddx47</name>
    <name evidence="21" type="ORF">GZH46_02476</name>
</gene>
<evidence type="ECO:0000256" key="9">
    <source>
        <dbReference type="ARBA" id="ARBA00022840"/>
    </source>
</evidence>
<dbReference type="InterPro" id="IPR050079">
    <property type="entry name" value="DEAD_box_RNA_helicase"/>
</dbReference>
<feature type="short sequence motif" description="Q motif" evidence="14">
    <location>
        <begin position="4"/>
        <end position="32"/>
    </location>
</feature>
<evidence type="ECO:0000256" key="14">
    <source>
        <dbReference type="PROSITE-ProRule" id="PRU00552"/>
    </source>
</evidence>
<dbReference type="PROSITE" id="PS51808">
    <property type="entry name" value="CHCH"/>
    <property type="match status" value="1"/>
</dbReference>
<evidence type="ECO:0000256" key="4">
    <source>
        <dbReference type="ARBA" id="ARBA00022741"/>
    </source>
</evidence>
<evidence type="ECO:0000313" key="22">
    <source>
        <dbReference type="Proteomes" id="UP000825002"/>
    </source>
</evidence>
<feature type="region of interest" description="Disordered" evidence="15">
    <location>
        <begin position="396"/>
        <end position="417"/>
    </location>
</feature>
<dbReference type="InterPro" id="IPR019787">
    <property type="entry name" value="Znf_PHD-finger"/>
</dbReference>
<dbReference type="CDD" id="cd18787">
    <property type="entry name" value="SF2_C_DEAD"/>
    <property type="match status" value="1"/>
</dbReference>
<dbReference type="InterPro" id="IPR011011">
    <property type="entry name" value="Znf_FYVE_PHD"/>
</dbReference>
<dbReference type="PANTHER" id="PTHR47959:SF20">
    <property type="entry name" value="RNA HELICASE"/>
    <property type="match status" value="1"/>
</dbReference>
<feature type="compositionally biased region" description="Polar residues" evidence="15">
    <location>
        <begin position="760"/>
        <end position="771"/>
    </location>
</feature>
<comment type="similarity">
    <text evidence="12">Belongs to the DEAD box helicase family. DDX47/RRP3 subfamily.</text>
</comment>
<dbReference type="PANTHER" id="PTHR47959">
    <property type="entry name" value="ATP-DEPENDENT RNA HELICASE RHLE-RELATED"/>
    <property type="match status" value="1"/>
</dbReference>
<keyword evidence="8" id="KW-0862">Zinc</keyword>
<feature type="domain" description="Helicase ATP-binding" evidence="18">
    <location>
        <begin position="35"/>
        <end position="208"/>
    </location>
</feature>
<dbReference type="PROSITE" id="PS51192">
    <property type="entry name" value="HELICASE_ATP_BIND_1"/>
    <property type="match status" value="1"/>
</dbReference>
<dbReference type="Pfam" id="PF13832">
    <property type="entry name" value="zf-HC5HC2H_2"/>
    <property type="match status" value="1"/>
</dbReference>
<evidence type="ECO:0000256" key="12">
    <source>
        <dbReference type="ARBA" id="ARBA00024350"/>
    </source>
</evidence>
<comment type="caution">
    <text evidence="21">The sequence shown here is derived from an EMBL/GenBank/DDBJ whole genome shotgun (WGS) entry which is preliminary data.</text>
</comment>
<evidence type="ECO:0000256" key="13">
    <source>
        <dbReference type="PROSITE-ProRule" id="PRU00322"/>
    </source>
</evidence>
<dbReference type="InterPro" id="IPR001876">
    <property type="entry name" value="Znf_RanBP2"/>
</dbReference>
<evidence type="ECO:0000256" key="5">
    <source>
        <dbReference type="ARBA" id="ARBA00022771"/>
    </source>
</evidence>
<dbReference type="InterPro" id="IPR014014">
    <property type="entry name" value="RNA_helicase_DEAD_Q_motif"/>
</dbReference>
<dbReference type="InterPro" id="IPR027417">
    <property type="entry name" value="P-loop_NTPase"/>
</dbReference>
<dbReference type="InterPro" id="IPR000629">
    <property type="entry name" value="RNA-helicase_DEAD-box_CS"/>
</dbReference>
<feature type="region of interest" description="Disordered" evidence="15">
    <location>
        <begin position="598"/>
        <end position="629"/>
    </location>
</feature>
<proteinExistence type="inferred from homology"/>
<keyword evidence="3" id="KW-0479">Metal-binding</keyword>
<dbReference type="Proteomes" id="UP000825002">
    <property type="component" value="Unassembled WGS sequence"/>
</dbReference>
<feature type="domain" description="PHD-type" evidence="16">
    <location>
        <begin position="857"/>
        <end position="907"/>
    </location>
</feature>
<feature type="domain" description="Helicase C-terminal" evidence="19">
    <location>
        <begin position="219"/>
        <end position="379"/>
    </location>
</feature>
<keyword evidence="4" id="KW-0547">Nucleotide-binding</keyword>
<organism evidence="21 22">
    <name type="scientific">Fragariocoptes setiger</name>
    <dbReference type="NCBI Taxonomy" id="1670756"/>
    <lineage>
        <taxon>Eukaryota</taxon>
        <taxon>Metazoa</taxon>
        <taxon>Ecdysozoa</taxon>
        <taxon>Arthropoda</taxon>
        <taxon>Chelicerata</taxon>
        <taxon>Arachnida</taxon>
        <taxon>Acari</taxon>
        <taxon>Acariformes</taxon>
        <taxon>Trombidiformes</taxon>
        <taxon>Prostigmata</taxon>
        <taxon>Eupodina</taxon>
        <taxon>Eriophyoidea</taxon>
        <taxon>Phytoptidae</taxon>
        <taxon>Fragariocoptes</taxon>
    </lineage>
</organism>
<dbReference type="EC" id="3.6.4.13" evidence="2"/>
<feature type="domain" description="DEAD-box RNA helicase Q" evidence="20">
    <location>
        <begin position="4"/>
        <end position="32"/>
    </location>
</feature>
<dbReference type="PROSITE" id="PS51195">
    <property type="entry name" value="Q_MOTIF"/>
    <property type="match status" value="1"/>
</dbReference>
<evidence type="ECO:0000256" key="2">
    <source>
        <dbReference type="ARBA" id="ARBA00012552"/>
    </source>
</evidence>
<dbReference type="CDD" id="cd17954">
    <property type="entry name" value="DEADc_DDX47"/>
    <property type="match status" value="1"/>
</dbReference>
<keyword evidence="22" id="KW-1185">Reference proteome</keyword>
<name>A0ABQ7S6G1_9ACAR</name>
<evidence type="ECO:0000256" key="7">
    <source>
        <dbReference type="ARBA" id="ARBA00022806"/>
    </source>
</evidence>
<evidence type="ECO:0000256" key="6">
    <source>
        <dbReference type="ARBA" id="ARBA00022801"/>
    </source>
</evidence>
<feature type="region of interest" description="Disordered" evidence="15">
    <location>
        <begin position="760"/>
        <end position="785"/>
    </location>
</feature>
<evidence type="ECO:0000259" key="16">
    <source>
        <dbReference type="PROSITE" id="PS50016"/>
    </source>
</evidence>
<evidence type="ECO:0000256" key="15">
    <source>
        <dbReference type="SAM" id="MobiDB-lite"/>
    </source>
</evidence>
<dbReference type="Gene3D" id="3.30.40.10">
    <property type="entry name" value="Zinc/RING finger domain, C3HC4 (zinc finger)"/>
    <property type="match status" value="1"/>
</dbReference>
<dbReference type="Pfam" id="PF13831">
    <property type="entry name" value="PHD_2"/>
    <property type="match status" value="1"/>
</dbReference>
<dbReference type="PROSITE" id="PS50199">
    <property type="entry name" value="ZF_RANBP2_2"/>
    <property type="match status" value="1"/>
</dbReference>
<dbReference type="Pfam" id="PF00271">
    <property type="entry name" value="Helicase_C"/>
    <property type="match status" value="1"/>
</dbReference>
<keyword evidence="7 21" id="KW-0347">Helicase</keyword>
<feature type="region of interest" description="Disordered" evidence="15">
    <location>
        <begin position="949"/>
        <end position="1011"/>
    </location>
</feature>
<evidence type="ECO:0000256" key="8">
    <source>
        <dbReference type="ARBA" id="ARBA00022833"/>
    </source>
</evidence>
<evidence type="ECO:0000313" key="21">
    <source>
        <dbReference type="EMBL" id="KAG9509015.1"/>
    </source>
</evidence>
<dbReference type="Gene3D" id="3.40.50.300">
    <property type="entry name" value="P-loop containing nucleotide triphosphate hydrolases"/>
    <property type="match status" value="2"/>
</dbReference>
<comment type="subcellular location">
    <subcellularLocation>
        <location evidence="1">Nucleus</location>
    </subcellularLocation>
</comment>
<feature type="non-terminal residue" evidence="21">
    <location>
        <position position="1"/>
    </location>
</feature>
<keyword evidence="9" id="KW-0067">ATP-binding</keyword>
<protein>
    <recommendedName>
        <fullName evidence="2">RNA helicase</fullName>
        <ecNumber evidence="2">3.6.4.13</ecNumber>
    </recommendedName>
</protein>
<feature type="compositionally biased region" description="Basic and acidic residues" evidence="15">
    <location>
        <begin position="772"/>
        <end position="784"/>
    </location>
</feature>
<evidence type="ECO:0000259" key="17">
    <source>
        <dbReference type="PROSITE" id="PS50199"/>
    </source>
</evidence>
<keyword evidence="6" id="KW-0378">Hydrolase</keyword>
<accession>A0ABQ7S6G1</accession>
<dbReference type="PROSITE" id="PS50016">
    <property type="entry name" value="ZF_PHD_2"/>
    <property type="match status" value="1"/>
</dbReference>
<evidence type="ECO:0000256" key="10">
    <source>
        <dbReference type="ARBA" id="ARBA00022884"/>
    </source>
</evidence>
<evidence type="ECO:0000259" key="19">
    <source>
        <dbReference type="PROSITE" id="PS51194"/>
    </source>
</evidence>
<dbReference type="SUPFAM" id="SSF57903">
    <property type="entry name" value="FYVE/PHD zinc finger"/>
    <property type="match status" value="1"/>
</dbReference>
<dbReference type="EMBL" id="JAIFTH010000738">
    <property type="protein sequence ID" value="KAG9509015.1"/>
    <property type="molecule type" value="Genomic_DNA"/>
</dbReference>
<dbReference type="SMART" id="SM00249">
    <property type="entry name" value="PHD"/>
    <property type="match status" value="1"/>
</dbReference>
<dbReference type="GO" id="GO:0004386">
    <property type="term" value="F:helicase activity"/>
    <property type="evidence" value="ECO:0007669"/>
    <property type="project" value="UniProtKB-KW"/>
</dbReference>